<keyword evidence="11" id="KW-0539">Nucleus</keyword>
<feature type="domain" description="DEAD-box RNA helicase Q" evidence="18">
    <location>
        <begin position="120"/>
        <end position="146"/>
    </location>
</feature>
<dbReference type="Pfam" id="PF00270">
    <property type="entry name" value="DEAD"/>
    <property type="match status" value="2"/>
</dbReference>
<comment type="caution">
    <text evidence="19">The sequence shown here is derived from an EMBL/GenBank/DDBJ whole genome shotgun (WGS) entry which is preliminary data.</text>
</comment>
<dbReference type="Proteomes" id="UP001188597">
    <property type="component" value="Unassembled WGS sequence"/>
</dbReference>
<evidence type="ECO:0000256" key="13">
    <source>
        <dbReference type="PROSITE-ProRule" id="PRU00552"/>
    </source>
</evidence>
<dbReference type="EMBL" id="JAVXUP010002101">
    <property type="protein sequence ID" value="KAK3005631.1"/>
    <property type="molecule type" value="Genomic_DNA"/>
</dbReference>
<evidence type="ECO:0000256" key="9">
    <source>
        <dbReference type="ARBA" id="ARBA00022840"/>
    </source>
</evidence>
<evidence type="ECO:0000256" key="1">
    <source>
        <dbReference type="ARBA" id="ARBA00004604"/>
    </source>
</evidence>
<evidence type="ECO:0000256" key="8">
    <source>
        <dbReference type="ARBA" id="ARBA00022806"/>
    </source>
</evidence>
<dbReference type="InterPro" id="IPR001650">
    <property type="entry name" value="Helicase_C-like"/>
</dbReference>
<dbReference type="SMART" id="SM00490">
    <property type="entry name" value="HELICc"/>
    <property type="match status" value="1"/>
</dbReference>
<keyword evidence="9 14" id="KW-0067">ATP-binding</keyword>
<dbReference type="EC" id="3.6.4.13" evidence="3"/>
<dbReference type="SUPFAM" id="SSF52540">
    <property type="entry name" value="P-loop containing nucleoside triphosphate hydrolases"/>
    <property type="match status" value="1"/>
</dbReference>
<gene>
    <name evidence="19" type="ORF">RJ639_017680</name>
</gene>
<dbReference type="SMART" id="SM00487">
    <property type="entry name" value="DEXDc"/>
    <property type="match status" value="1"/>
</dbReference>
<accession>A0AA88VBF0</accession>
<keyword evidence="4" id="KW-0690">Ribosome biogenesis</keyword>
<dbReference type="InterPro" id="IPR014014">
    <property type="entry name" value="RNA_helicase_DEAD_Q_motif"/>
</dbReference>
<evidence type="ECO:0000259" key="18">
    <source>
        <dbReference type="PROSITE" id="PS51195"/>
    </source>
</evidence>
<dbReference type="CDD" id="cd00268">
    <property type="entry name" value="DEADc"/>
    <property type="match status" value="1"/>
</dbReference>
<feature type="domain" description="Helicase C-terminal" evidence="17">
    <location>
        <begin position="324"/>
        <end position="475"/>
    </location>
</feature>
<comment type="subcellular location">
    <subcellularLocation>
        <location evidence="1">Nucleus</location>
        <location evidence="1">Nucleolus</location>
    </subcellularLocation>
</comment>
<dbReference type="GO" id="GO:0003724">
    <property type="term" value="F:RNA helicase activity"/>
    <property type="evidence" value="ECO:0007669"/>
    <property type="project" value="UniProtKB-EC"/>
</dbReference>
<dbReference type="InterPro" id="IPR014001">
    <property type="entry name" value="Helicase_ATP-bd"/>
</dbReference>
<feature type="domain" description="Helicase ATP-binding" evidence="16">
    <location>
        <begin position="149"/>
        <end position="299"/>
    </location>
</feature>
<evidence type="ECO:0000256" key="2">
    <source>
        <dbReference type="ARBA" id="ARBA00009334"/>
    </source>
</evidence>
<evidence type="ECO:0000256" key="15">
    <source>
        <dbReference type="SAM" id="MobiDB-lite"/>
    </source>
</evidence>
<organism evidence="19 20">
    <name type="scientific">Escallonia herrerae</name>
    <dbReference type="NCBI Taxonomy" id="1293975"/>
    <lineage>
        <taxon>Eukaryota</taxon>
        <taxon>Viridiplantae</taxon>
        <taxon>Streptophyta</taxon>
        <taxon>Embryophyta</taxon>
        <taxon>Tracheophyta</taxon>
        <taxon>Spermatophyta</taxon>
        <taxon>Magnoliopsida</taxon>
        <taxon>eudicotyledons</taxon>
        <taxon>Gunneridae</taxon>
        <taxon>Pentapetalae</taxon>
        <taxon>asterids</taxon>
        <taxon>campanulids</taxon>
        <taxon>Escalloniales</taxon>
        <taxon>Escalloniaceae</taxon>
        <taxon>Escallonia</taxon>
    </lineage>
</organism>
<keyword evidence="7 14" id="KW-0378">Hydrolase</keyword>
<proteinExistence type="inferred from homology"/>
<dbReference type="PANTHER" id="PTHR47958">
    <property type="entry name" value="ATP-DEPENDENT RNA HELICASE DBP3"/>
    <property type="match status" value="1"/>
</dbReference>
<evidence type="ECO:0000256" key="10">
    <source>
        <dbReference type="ARBA" id="ARBA00022884"/>
    </source>
</evidence>
<feature type="short sequence motif" description="Q motif" evidence="13">
    <location>
        <begin position="120"/>
        <end position="146"/>
    </location>
</feature>
<dbReference type="CDD" id="cd18787">
    <property type="entry name" value="SF2_C_DEAD"/>
    <property type="match status" value="1"/>
</dbReference>
<evidence type="ECO:0000256" key="6">
    <source>
        <dbReference type="ARBA" id="ARBA00022741"/>
    </source>
</evidence>
<dbReference type="PROSITE" id="PS51195">
    <property type="entry name" value="Q_MOTIF"/>
    <property type="match status" value="1"/>
</dbReference>
<dbReference type="GO" id="GO:0016787">
    <property type="term" value="F:hydrolase activity"/>
    <property type="evidence" value="ECO:0007669"/>
    <property type="project" value="UniProtKB-KW"/>
</dbReference>
<keyword evidence="20" id="KW-1185">Reference proteome</keyword>
<evidence type="ECO:0000259" key="17">
    <source>
        <dbReference type="PROSITE" id="PS51194"/>
    </source>
</evidence>
<name>A0AA88VBF0_9ASTE</name>
<dbReference type="InterPro" id="IPR000629">
    <property type="entry name" value="RNA-helicase_DEAD-box_CS"/>
</dbReference>
<keyword evidence="5" id="KW-0698">rRNA processing</keyword>
<dbReference type="GO" id="GO:0003723">
    <property type="term" value="F:RNA binding"/>
    <property type="evidence" value="ECO:0007669"/>
    <property type="project" value="UniProtKB-KW"/>
</dbReference>
<protein>
    <recommendedName>
        <fullName evidence="3">RNA helicase</fullName>
        <ecNumber evidence="3">3.6.4.13</ecNumber>
    </recommendedName>
</protein>
<evidence type="ECO:0000256" key="5">
    <source>
        <dbReference type="ARBA" id="ARBA00022552"/>
    </source>
</evidence>
<comment type="similarity">
    <text evidence="2">Belongs to the DEAD box helicase family. DDX5/DBP2 subfamily.</text>
</comment>
<dbReference type="InterPro" id="IPR044742">
    <property type="entry name" value="DEAD/DEAH_RhlB"/>
</dbReference>
<feature type="region of interest" description="Disordered" evidence="15">
    <location>
        <begin position="1"/>
        <end position="108"/>
    </location>
</feature>
<dbReference type="PROSITE" id="PS00039">
    <property type="entry name" value="DEAD_ATP_HELICASE"/>
    <property type="match status" value="1"/>
</dbReference>
<dbReference type="FunFam" id="3.40.50.300:FF:000008">
    <property type="entry name" value="ATP-dependent RNA helicase RhlB"/>
    <property type="match status" value="1"/>
</dbReference>
<dbReference type="Pfam" id="PF00271">
    <property type="entry name" value="Helicase_C"/>
    <property type="match status" value="1"/>
</dbReference>
<evidence type="ECO:0000256" key="4">
    <source>
        <dbReference type="ARBA" id="ARBA00022517"/>
    </source>
</evidence>
<dbReference type="AlphaFoldDB" id="A0AA88VBF0"/>
<evidence type="ECO:0000313" key="19">
    <source>
        <dbReference type="EMBL" id="KAK3005631.1"/>
    </source>
</evidence>
<keyword evidence="10" id="KW-0694">RNA-binding</keyword>
<comment type="function">
    <text evidence="12">ATP-dependent RNA helicase required for 60S ribosomal subunit synthesis. Involved in efficient pre-rRNA processing, predominantly at site A3, which is necessary for the normal formation of 25S and 5.8S rRNAs.</text>
</comment>
<evidence type="ECO:0000313" key="20">
    <source>
        <dbReference type="Proteomes" id="UP001188597"/>
    </source>
</evidence>
<dbReference type="GO" id="GO:0005524">
    <property type="term" value="F:ATP binding"/>
    <property type="evidence" value="ECO:0007669"/>
    <property type="project" value="UniProtKB-KW"/>
</dbReference>
<dbReference type="InterPro" id="IPR027417">
    <property type="entry name" value="P-loop_NTPase"/>
</dbReference>
<evidence type="ECO:0000256" key="3">
    <source>
        <dbReference type="ARBA" id="ARBA00012552"/>
    </source>
</evidence>
<sequence length="512" mass="56312">MRPNPRRSTRGGSKTPSFHFPCRHQERQAKKKKKRKHQEDEILKNGSAPESVRETEVSNGSVSKKEKKHKGGSKPEEALDGSGQKSGENTVTGDGEVRGSNEGVVVSGKDVNDSKYGALKSFEEARLPDEVVECCKNFDKPSPIQSHSWPFLLDGRDFIGIAATGSGKTLAFGIPAMMHVLSKRKNKTSKKVNPLCLVLSPTRELAQQIADVLCDAGKPSGVRSVCVYGGTSKGPQISSLKSGVVLDEADRMLDMGFEPEVRSILGQTSSVRQMVMFSATWPLPVHQLAQEFMDPHPVKVVVGSEDLAANHDVMQIVEVLDDRARDERLVALLEKYHKSRKNRVLVFVLYKKEASRVEDMLQRRGWKVVSISGDKAQHARTKALALFKEGSCPLMIATDVAARGLDIPDVEVVINYSFPLTTEDYVHRIGRTGRAGKKGVAHTFFMKENKGLSGELINVLREAGQIVPAALMNFGTHVKKKESKLYGAHFKEIDANAPKATKITFDSSDDEV</sequence>
<evidence type="ECO:0000256" key="7">
    <source>
        <dbReference type="ARBA" id="ARBA00022801"/>
    </source>
</evidence>
<evidence type="ECO:0000256" key="12">
    <source>
        <dbReference type="ARBA" id="ARBA00037449"/>
    </source>
</evidence>
<dbReference type="Gene3D" id="3.40.50.300">
    <property type="entry name" value="P-loop containing nucleotide triphosphate hydrolases"/>
    <property type="match status" value="3"/>
</dbReference>
<reference evidence="19" key="1">
    <citation type="submission" date="2022-12" db="EMBL/GenBank/DDBJ databases">
        <title>Draft genome assemblies for two species of Escallonia (Escalloniales).</title>
        <authorList>
            <person name="Chanderbali A."/>
            <person name="Dervinis C."/>
            <person name="Anghel I."/>
            <person name="Soltis D."/>
            <person name="Soltis P."/>
            <person name="Zapata F."/>
        </authorList>
    </citation>
    <scope>NUCLEOTIDE SEQUENCE</scope>
    <source>
        <strain evidence="19">UCBG64.0493</strain>
        <tissue evidence="19">Leaf</tissue>
    </source>
</reference>
<dbReference type="PROSITE" id="PS51194">
    <property type="entry name" value="HELICASE_CTER"/>
    <property type="match status" value="1"/>
</dbReference>
<keyword evidence="8 14" id="KW-0347">Helicase</keyword>
<evidence type="ECO:0000259" key="16">
    <source>
        <dbReference type="PROSITE" id="PS51192"/>
    </source>
</evidence>
<feature type="compositionally biased region" description="Polar residues" evidence="15">
    <location>
        <begin position="83"/>
        <end position="92"/>
    </location>
</feature>
<keyword evidence="6 14" id="KW-0547">Nucleotide-binding</keyword>
<evidence type="ECO:0000256" key="14">
    <source>
        <dbReference type="RuleBase" id="RU000492"/>
    </source>
</evidence>
<evidence type="ECO:0000256" key="11">
    <source>
        <dbReference type="ARBA" id="ARBA00023242"/>
    </source>
</evidence>
<dbReference type="InterPro" id="IPR011545">
    <property type="entry name" value="DEAD/DEAH_box_helicase_dom"/>
</dbReference>
<dbReference type="PROSITE" id="PS51192">
    <property type="entry name" value="HELICASE_ATP_BIND_1"/>
    <property type="match status" value="1"/>
</dbReference>